<dbReference type="GO" id="GO:0016301">
    <property type="term" value="F:kinase activity"/>
    <property type="evidence" value="ECO:0007669"/>
    <property type="project" value="UniProtKB-KW"/>
</dbReference>
<sequence length="80" mass="9383">MQLRKIRDQYLVWLIQKGARQKKIKNETEDQYALMEDEDDLPHHEEGTRYVGKISRTQAEEMLTSKRDGTFLIGESGQLS</sequence>
<name>L5LMB0_MYODS</name>
<dbReference type="InterPro" id="IPR000980">
    <property type="entry name" value="SH2"/>
</dbReference>
<dbReference type="InterPro" id="IPR036860">
    <property type="entry name" value="SH2_dom_sf"/>
</dbReference>
<keyword evidence="2" id="KW-0418">Kinase</keyword>
<reference evidence="2" key="1">
    <citation type="journal article" date="2012" name="Science">
        <title>Comparative analysis of bat genomes provides insight into the evolution of flight and immunity.</title>
        <authorList>
            <person name="Zhang G."/>
            <person name="Cowled C."/>
            <person name="Wang L."/>
        </authorList>
    </citation>
    <scope>NUCLEOTIDE SEQUENCE</scope>
    <source>
        <tissue evidence="2">Spleen</tissue>
    </source>
</reference>
<dbReference type="Proteomes" id="UP000010556">
    <property type="component" value="Unassembled WGS sequence"/>
</dbReference>
<organism evidence="2 3">
    <name type="scientific">Myotis davidii</name>
    <name type="common">David's myotis</name>
    <dbReference type="NCBI Taxonomy" id="225400"/>
    <lineage>
        <taxon>Eukaryota</taxon>
        <taxon>Metazoa</taxon>
        <taxon>Chordata</taxon>
        <taxon>Craniata</taxon>
        <taxon>Vertebrata</taxon>
        <taxon>Euteleostomi</taxon>
        <taxon>Mammalia</taxon>
        <taxon>Eutheria</taxon>
        <taxon>Laurasiatheria</taxon>
        <taxon>Chiroptera</taxon>
        <taxon>Yangochiroptera</taxon>
        <taxon>Vespertilionidae</taxon>
        <taxon>Myotis</taxon>
    </lineage>
</organism>
<dbReference type="Pfam" id="PF00017">
    <property type="entry name" value="SH2"/>
    <property type="match status" value="1"/>
</dbReference>
<evidence type="ECO:0000259" key="1">
    <source>
        <dbReference type="Pfam" id="PF00017"/>
    </source>
</evidence>
<dbReference type="EMBL" id="KB110091">
    <property type="protein sequence ID" value="ELK27584.1"/>
    <property type="molecule type" value="Genomic_DNA"/>
</dbReference>
<dbReference type="Gene3D" id="3.30.505.10">
    <property type="entry name" value="SH2 domain"/>
    <property type="match status" value="1"/>
</dbReference>
<keyword evidence="2" id="KW-0808">Transferase</keyword>
<evidence type="ECO:0000313" key="2">
    <source>
        <dbReference type="EMBL" id="ELK27584.1"/>
    </source>
</evidence>
<feature type="domain" description="SH2" evidence="1">
    <location>
        <begin position="50"/>
        <end position="76"/>
    </location>
</feature>
<accession>L5LMB0</accession>
<protein>
    <submittedName>
        <fullName evidence="2">Phosphatidylinositol 3-kinase regulatory subunit beta</fullName>
    </submittedName>
</protein>
<gene>
    <name evidence="2" type="ORF">MDA_GLEAN10007951</name>
</gene>
<proteinExistence type="predicted"/>
<dbReference type="Gene3D" id="1.10.287.1490">
    <property type="match status" value="1"/>
</dbReference>
<dbReference type="SUPFAM" id="SSF55550">
    <property type="entry name" value="SH2 domain"/>
    <property type="match status" value="1"/>
</dbReference>
<evidence type="ECO:0000313" key="3">
    <source>
        <dbReference type="Proteomes" id="UP000010556"/>
    </source>
</evidence>
<keyword evidence="3" id="KW-1185">Reference proteome</keyword>
<dbReference type="AlphaFoldDB" id="L5LMB0"/>